<keyword evidence="3" id="KW-1185">Reference proteome</keyword>
<sequence>MYSPVRVILTLFSLLALVNAMPINMAFRRQAQRVAAQKRESFFESTNMRPVAMYGSGSGSGSVQHVIKGENLKILFDDFPGTSFTGAATGLSSQNAHAPKSTNGAIHFSNPGRGLEGFSCQCSRGPEKTNSSTLF</sequence>
<accession>A0ABR2ZD81</accession>
<organism evidence="2 3">
    <name type="scientific">Marasmius tenuissimus</name>
    <dbReference type="NCBI Taxonomy" id="585030"/>
    <lineage>
        <taxon>Eukaryota</taxon>
        <taxon>Fungi</taxon>
        <taxon>Dikarya</taxon>
        <taxon>Basidiomycota</taxon>
        <taxon>Agaricomycotina</taxon>
        <taxon>Agaricomycetes</taxon>
        <taxon>Agaricomycetidae</taxon>
        <taxon>Agaricales</taxon>
        <taxon>Marasmiineae</taxon>
        <taxon>Marasmiaceae</taxon>
        <taxon>Marasmius</taxon>
    </lineage>
</organism>
<keyword evidence="1" id="KW-0732">Signal</keyword>
<dbReference type="Proteomes" id="UP001437256">
    <property type="component" value="Unassembled WGS sequence"/>
</dbReference>
<evidence type="ECO:0000313" key="3">
    <source>
        <dbReference type="Proteomes" id="UP001437256"/>
    </source>
</evidence>
<proteinExistence type="predicted"/>
<feature type="signal peptide" evidence="1">
    <location>
        <begin position="1"/>
        <end position="20"/>
    </location>
</feature>
<evidence type="ECO:0000256" key="1">
    <source>
        <dbReference type="SAM" id="SignalP"/>
    </source>
</evidence>
<protein>
    <submittedName>
        <fullName evidence="2">Uncharacterized protein</fullName>
    </submittedName>
</protein>
<reference evidence="2 3" key="1">
    <citation type="submission" date="2024-05" db="EMBL/GenBank/DDBJ databases">
        <title>A draft genome resource for the thread blight pathogen Marasmius tenuissimus strain MS-2.</title>
        <authorList>
            <person name="Yulfo-Soto G.E."/>
            <person name="Baruah I.K."/>
            <person name="Amoako-Attah I."/>
            <person name="Bukari Y."/>
            <person name="Meinhardt L.W."/>
            <person name="Bailey B.A."/>
            <person name="Cohen S.P."/>
        </authorList>
    </citation>
    <scope>NUCLEOTIDE SEQUENCE [LARGE SCALE GENOMIC DNA]</scope>
    <source>
        <strain evidence="2 3">MS-2</strain>
    </source>
</reference>
<evidence type="ECO:0000313" key="2">
    <source>
        <dbReference type="EMBL" id="KAL0059263.1"/>
    </source>
</evidence>
<name>A0ABR2ZD81_9AGAR</name>
<dbReference type="EMBL" id="JBBXMP010000239">
    <property type="protein sequence ID" value="KAL0059263.1"/>
    <property type="molecule type" value="Genomic_DNA"/>
</dbReference>
<feature type="chain" id="PRO_5045754173" evidence="1">
    <location>
        <begin position="21"/>
        <end position="135"/>
    </location>
</feature>
<comment type="caution">
    <text evidence="2">The sequence shown here is derived from an EMBL/GenBank/DDBJ whole genome shotgun (WGS) entry which is preliminary data.</text>
</comment>
<gene>
    <name evidence="2" type="ORF">AAF712_014013</name>
</gene>